<dbReference type="AlphaFoldDB" id="A0A6A5GWV5"/>
<dbReference type="PANTHER" id="PTHR21503">
    <property type="entry name" value="F-BOX-CONTAINING HYPOTHETICAL PROTEIN C.ELEGANS"/>
    <property type="match status" value="1"/>
</dbReference>
<comment type="caution">
    <text evidence="2">The sequence shown here is derived from an EMBL/GenBank/DDBJ whole genome shotgun (WGS) entry which is preliminary data.</text>
</comment>
<feature type="domain" description="F-box" evidence="1">
    <location>
        <begin position="6"/>
        <end position="52"/>
    </location>
</feature>
<evidence type="ECO:0000259" key="1">
    <source>
        <dbReference type="PROSITE" id="PS50181"/>
    </source>
</evidence>
<dbReference type="RefSeq" id="XP_053585645.1">
    <property type="nucleotide sequence ID" value="XM_053730873.1"/>
</dbReference>
<name>A0A6A5GWV5_CAERE</name>
<sequence>MDPPKSFPILRLPFLAIEEIFKAMHPIEILIFSIISKRAKAVTKQMTFYSKYSIELCIDEKMGIEIRRTNNLILRLYLIASGKEVEENTVEGVGNSYNLRRIFKYSTDPVEEWKLLCIYVLEIFKKQTIGVLRMTMDAFVDQNVSIIDFLNTNVKSVDKCYLLQSEEENDVDEHTSYLLKNIKVNNELSSFLHIKNKNFDETMPKNLKQLFIQNAEWIGYDRLLEIDSRHVFLMNDRITNEEWNMFLKKWMTMETHLNLELLEFELKSFKDFRELVLDDIPHEVVDEGVKRTLITYRDKKMERSGGFDIKRIDGKTATCFVQYTGFEMIVH</sequence>
<dbReference type="KEGG" id="crq:GCK72_015445"/>
<dbReference type="PROSITE" id="PS50181">
    <property type="entry name" value="FBOX"/>
    <property type="match status" value="1"/>
</dbReference>
<dbReference type="Pfam" id="PF00646">
    <property type="entry name" value="F-box"/>
    <property type="match status" value="1"/>
</dbReference>
<dbReference type="InterPro" id="IPR012885">
    <property type="entry name" value="F-box_Sdz-33"/>
</dbReference>
<protein>
    <recommendedName>
        <fullName evidence="1">F-box domain-containing protein</fullName>
    </recommendedName>
</protein>
<dbReference type="InterPro" id="IPR001810">
    <property type="entry name" value="F-box_dom"/>
</dbReference>
<organism evidence="2 3">
    <name type="scientific">Caenorhabditis remanei</name>
    <name type="common">Caenorhabditis vulgaris</name>
    <dbReference type="NCBI Taxonomy" id="31234"/>
    <lineage>
        <taxon>Eukaryota</taxon>
        <taxon>Metazoa</taxon>
        <taxon>Ecdysozoa</taxon>
        <taxon>Nematoda</taxon>
        <taxon>Chromadorea</taxon>
        <taxon>Rhabditida</taxon>
        <taxon>Rhabditina</taxon>
        <taxon>Rhabditomorpha</taxon>
        <taxon>Rhabditoidea</taxon>
        <taxon>Rhabditidae</taxon>
        <taxon>Peloderinae</taxon>
        <taxon>Caenorhabditis</taxon>
    </lineage>
</organism>
<dbReference type="EMBL" id="WUAV01000004">
    <property type="protein sequence ID" value="KAF1758985.1"/>
    <property type="molecule type" value="Genomic_DNA"/>
</dbReference>
<dbReference type="Proteomes" id="UP000483820">
    <property type="component" value="Chromosome IV"/>
</dbReference>
<reference evidence="2 3" key="1">
    <citation type="submission" date="2019-12" db="EMBL/GenBank/DDBJ databases">
        <title>Chromosome-level assembly of the Caenorhabditis remanei genome.</title>
        <authorList>
            <person name="Teterina A.A."/>
            <person name="Willis J.H."/>
            <person name="Phillips P.C."/>
        </authorList>
    </citation>
    <scope>NUCLEOTIDE SEQUENCE [LARGE SCALE GENOMIC DNA]</scope>
    <source>
        <strain evidence="2 3">PX506</strain>
        <tissue evidence="2">Whole organism</tissue>
    </source>
</reference>
<dbReference type="PANTHER" id="PTHR21503:SF8">
    <property type="entry name" value="F-BOX ASSOCIATED DOMAIN-CONTAINING PROTEIN-RELATED"/>
    <property type="match status" value="1"/>
</dbReference>
<accession>A0A6A5GWV5</accession>
<dbReference type="CTD" id="9816280"/>
<evidence type="ECO:0000313" key="3">
    <source>
        <dbReference type="Proteomes" id="UP000483820"/>
    </source>
</evidence>
<dbReference type="GeneID" id="9816280"/>
<proteinExistence type="predicted"/>
<dbReference type="Pfam" id="PF07735">
    <property type="entry name" value="FBA_2"/>
    <property type="match status" value="1"/>
</dbReference>
<gene>
    <name evidence="2" type="ORF">GCK72_015445</name>
</gene>
<evidence type="ECO:0000313" key="2">
    <source>
        <dbReference type="EMBL" id="KAF1758985.1"/>
    </source>
</evidence>